<feature type="region of interest" description="Disordered" evidence="1">
    <location>
        <begin position="32"/>
        <end position="52"/>
    </location>
</feature>
<reference evidence="3" key="1">
    <citation type="journal article" date="2017" name="Genome Biol.">
        <title>Comparative genomics reveals high biological diversity and specific adaptations in the industrially and medically important fungal genus Aspergillus.</title>
        <authorList>
            <person name="de Vries R.P."/>
            <person name="Riley R."/>
            <person name="Wiebenga A."/>
            <person name="Aguilar-Osorio G."/>
            <person name="Amillis S."/>
            <person name="Uchima C.A."/>
            <person name="Anderluh G."/>
            <person name="Asadollahi M."/>
            <person name="Askin M."/>
            <person name="Barry K."/>
            <person name="Battaglia E."/>
            <person name="Bayram O."/>
            <person name="Benocci T."/>
            <person name="Braus-Stromeyer S.A."/>
            <person name="Caldana C."/>
            <person name="Canovas D."/>
            <person name="Cerqueira G.C."/>
            <person name="Chen F."/>
            <person name="Chen W."/>
            <person name="Choi C."/>
            <person name="Clum A."/>
            <person name="Dos Santos R.A."/>
            <person name="Damasio A.R."/>
            <person name="Diallinas G."/>
            <person name="Emri T."/>
            <person name="Fekete E."/>
            <person name="Flipphi M."/>
            <person name="Freyberg S."/>
            <person name="Gallo A."/>
            <person name="Gournas C."/>
            <person name="Habgood R."/>
            <person name="Hainaut M."/>
            <person name="Harispe M.L."/>
            <person name="Henrissat B."/>
            <person name="Hilden K.S."/>
            <person name="Hope R."/>
            <person name="Hossain A."/>
            <person name="Karabika E."/>
            <person name="Karaffa L."/>
            <person name="Karanyi Z."/>
            <person name="Krasevec N."/>
            <person name="Kuo A."/>
            <person name="Kusch H."/>
            <person name="LaButti K."/>
            <person name="Lagendijk E.L."/>
            <person name="Lapidus A."/>
            <person name="Levasseur A."/>
            <person name="Lindquist E."/>
            <person name="Lipzen A."/>
            <person name="Logrieco A.F."/>
            <person name="MacCabe A."/>
            <person name="Maekelae M.R."/>
            <person name="Malavazi I."/>
            <person name="Melin P."/>
            <person name="Meyer V."/>
            <person name="Mielnichuk N."/>
            <person name="Miskei M."/>
            <person name="Molnar A.P."/>
            <person name="Mule G."/>
            <person name="Ngan C.Y."/>
            <person name="Orejas M."/>
            <person name="Orosz E."/>
            <person name="Ouedraogo J.P."/>
            <person name="Overkamp K.M."/>
            <person name="Park H.-S."/>
            <person name="Perrone G."/>
            <person name="Piumi F."/>
            <person name="Punt P.J."/>
            <person name="Ram A.F."/>
            <person name="Ramon A."/>
            <person name="Rauscher S."/>
            <person name="Record E."/>
            <person name="Riano-Pachon D.M."/>
            <person name="Robert V."/>
            <person name="Roehrig J."/>
            <person name="Ruller R."/>
            <person name="Salamov A."/>
            <person name="Salih N.S."/>
            <person name="Samson R.A."/>
            <person name="Sandor E."/>
            <person name="Sanguinetti M."/>
            <person name="Schuetze T."/>
            <person name="Sepcic K."/>
            <person name="Shelest E."/>
            <person name="Sherlock G."/>
            <person name="Sophianopoulou V."/>
            <person name="Squina F.M."/>
            <person name="Sun H."/>
            <person name="Susca A."/>
            <person name="Todd R.B."/>
            <person name="Tsang A."/>
            <person name="Unkles S.E."/>
            <person name="van de Wiele N."/>
            <person name="van Rossen-Uffink D."/>
            <person name="Oliveira J.V."/>
            <person name="Vesth T.C."/>
            <person name="Visser J."/>
            <person name="Yu J.-H."/>
            <person name="Zhou M."/>
            <person name="Andersen M.R."/>
            <person name="Archer D.B."/>
            <person name="Baker S.E."/>
            <person name="Benoit I."/>
            <person name="Brakhage A.A."/>
            <person name="Braus G.H."/>
            <person name="Fischer R."/>
            <person name="Frisvad J.C."/>
            <person name="Goldman G.H."/>
            <person name="Houbraken J."/>
            <person name="Oakley B."/>
            <person name="Pocsi I."/>
            <person name="Scazzocchio C."/>
            <person name="Seiboth B."/>
            <person name="vanKuyk P.A."/>
            <person name="Wortman J."/>
            <person name="Dyer P.S."/>
            <person name="Grigoriev I.V."/>
        </authorList>
    </citation>
    <scope>NUCLEOTIDE SEQUENCE [LARGE SCALE GENOMIC DNA]</scope>
    <source>
        <strain evidence="3">CBS 583.65</strain>
    </source>
</reference>
<sequence>MPALDWEFEIPVGHRRSLSTSDATGDRRLSTTQHVLRSQGRTSSRRSPLNSGPTLVSFSARALDIIFILCLARTSVFCRFVTVPSGHGAPRQIDEASKDLTKRTVIFESVSCNRCTEIFMHEQSSDIILIETRGGLLCYWYTVISMRQVDSP</sequence>
<dbReference type="Proteomes" id="UP000184073">
    <property type="component" value="Unassembled WGS sequence"/>
</dbReference>
<dbReference type="VEuPathDB" id="FungiDB:ASPVEDRAFT_36485"/>
<evidence type="ECO:0000313" key="3">
    <source>
        <dbReference type="Proteomes" id="UP000184073"/>
    </source>
</evidence>
<dbReference type="RefSeq" id="XP_040662854.1">
    <property type="nucleotide sequence ID" value="XM_040811221.1"/>
</dbReference>
<accession>A0A1L9P6E4</accession>
<evidence type="ECO:0000256" key="1">
    <source>
        <dbReference type="SAM" id="MobiDB-lite"/>
    </source>
</evidence>
<evidence type="ECO:0000313" key="2">
    <source>
        <dbReference type="EMBL" id="OJI97091.1"/>
    </source>
</evidence>
<organism evidence="2 3">
    <name type="scientific">Aspergillus versicolor CBS 583.65</name>
    <dbReference type="NCBI Taxonomy" id="1036611"/>
    <lineage>
        <taxon>Eukaryota</taxon>
        <taxon>Fungi</taxon>
        <taxon>Dikarya</taxon>
        <taxon>Ascomycota</taxon>
        <taxon>Pezizomycotina</taxon>
        <taxon>Eurotiomycetes</taxon>
        <taxon>Eurotiomycetidae</taxon>
        <taxon>Eurotiales</taxon>
        <taxon>Aspergillaceae</taxon>
        <taxon>Aspergillus</taxon>
        <taxon>Aspergillus subgen. Nidulantes</taxon>
    </lineage>
</organism>
<dbReference type="EMBL" id="KV878125">
    <property type="protein sequence ID" value="OJI97091.1"/>
    <property type="molecule type" value="Genomic_DNA"/>
</dbReference>
<dbReference type="AlphaFoldDB" id="A0A1L9P6E4"/>
<gene>
    <name evidence="2" type="ORF">ASPVEDRAFT_36485</name>
</gene>
<protein>
    <submittedName>
        <fullName evidence="2">Uncharacterized protein</fullName>
    </submittedName>
</protein>
<keyword evidence="3" id="KW-1185">Reference proteome</keyword>
<dbReference type="GeneID" id="63726732"/>
<name>A0A1L9P6E4_ASPVE</name>
<proteinExistence type="predicted"/>